<dbReference type="Gene3D" id="3.40.50.720">
    <property type="entry name" value="NAD(P)-binding Rossmann-like Domain"/>
    <property type="match status" value="1"/>
</dbReference>
<evidence type="ECO:0000313" key="2">
    <source>
        <dbReference type="EMBL" id="GGI82167.1"/>
    </source>
</evidence>
<reference evidence="2" key="1">
    <citation type="journal article" date="2014" name="Int. J. Syst. Evol. Microbiol.">
        <title>Complete genome sequence of Corynebacterium casei LMG S-19264T (=DSM 44701T), isolated from a smear-ripened cheese.</title>
        <authorList>
            <consortium name="US DOE Joint Genome Institute (JGI-PGF)"/>
            <person name="Walter F."/>
            <person name="Albersmeier A."/>
            <person name="Kalinowski J."/>
            <person name="Ruckert C."/>
        </authorList>
    </citation>
    <scope>NUCLEOTIDE SEQUENCE</scope>
    <source>
        <strain evidence="2">JCM 13919</strain>
    </source>
</reference>
<evidence type="ECO:0000259" key="1">
    <source>
        <dbReference type="Pfam" id="PF01408"/>
    </source>
</evidence>
<dbReference type="Pfam" id="PF01408">
    <property type="entry name" value="GFO_IDH_MocA"/>
    <property type="match status" value="1"/>
</dbReference>
<dbReference type="EMBL" id="BMOB01000003">
    <property type="protein sequence ID" value="GGI82167.1"/>
    <property type="molecule type" value="Genomic_DNA"/>
</dbReference>
<name>A0A917NAB2_9GAMM</name>
<evidence type="ECO:0000313" key="3">
    <source>
        <dbReference type="Proteomes" id="UP000630149"/>
    </source>
</evidence>
<feature type="domain" description="Gfo/Idh/MocA-like oxidoreductase N-terminal" evidence="1">
    <location>
        <begin position="63"/>
        <end position="153"/>
    </location>
</feature>
<protein>
    <recommendedName>
        <fullName evidence="1">Gfo/Idh/MocA-like oxidoreductase N-terminal domain-containing protein</fullName>
    </recommendedName>
</protein>
<organism evidence="2 3">
    <name type="scientific">Legionella impletisoli</name>
    <dbReference type="NCBI Taxonomy" id="343510"/>
    <lineage>
        <taxon>Bacteria</taxon>
        <taxon>Pseudomonadati</taxon>
        <taxon>Pseudomonadota</taxon>
        <taxon>Gammaproteobacteria</taxon>
        <taxon>Legionellales</taxon>
        <taxon>Legionellaceae</taxon>
        <taxon>Legionella</taxon>
    </lineage>
</organism>
<dbReference type="SUPFAM" id="SSF51735">
    <property type="entry name" value="NAD(P)-binding Rossmann-fold domains"/>
    <property type="match status" value="1"/>
</dbReference>
<dbReference type="Proteomes" id="UP000630149">
    <property type="component" value="Unassembled WGS sequence"/>
</dbReference>
<proteinExistence type="predicted"/>
<dbReference type="AlphaFoldDB" id="A0A917NAB2"/>
<sequence>MNRKVSKTIQLGIIGFSEGNGHPYSWAAICNGYDSLMMSQCPFPVILEYLAKQSFPEDAISYAKVTHIWTQDKNLSRHIAQSSNIPHIVEHYEDMIGVVDAVLLARDDPESHLPMSLPFINAGVPIYIDKPIATDIKTLESILEHEKYPGQIFSCSALRYAKEFNLTEIELNELGTIEYIEASINKSWEKYGVHIIEPVLNLFDLSSEKAKIAAIKQNDIQSVFAHWPDLLIKFSTLGRLPTPIVIRLYGTKGFKEIQFENTFAAFKMAIEMFIEGFISKKYMITHNQMKNIVTLIEKGNSCI</sequence>
<accession>A0A917NAB2</accession>
<gene>
    <name evidence="2" type="ORF">GCM10007966_08410</name>
</gene>
<comment type="caution">
    <text evidence="2">The sequence shown here is derived from an EMBL/GenBank/DDBJ whole genome shotgun (WGS) entry which is preliminary data.</text>
</comment>
<dbReference type="RefSeq" id="WP_131776223.1">
    <property type="nucleotide sequence ID" value="NZ_BMOB01000003.1"/>
</dbReference>
<reference evidence="2" key="2">
    <citation type="submission" date="2020-09" db="EMBL/GenBank/DDBJ databases">
        <authorList>
            <person name="Sun Q."/>
            <person name="Ohkuma M."/>
        </authorList>
    </citation>
    <scope>NUCLEOTIDE SEQUENCE</scope>
    <source>
        <strain evidence="2">JCM 13919</strain>
    </source>
</reference>
<dbReference type="InterPro" id="IPR000683">
    <property type="entry name" value="Gfo/Idh/MocA-like_OxRdtase_N"/>
</dbReference>
<dbReference type="OrthoDB" id="9781031at2"/>
<dbReference type="InterPro" id="IPR036291">
    <property type="entry name" value="NAD(P)-bd_dom_sf"/>
</dbReference>
<keyword evidence="3" id="KW-1185">Reference proteome</keyword>
<dbReference type="GO" id="GO:0000166">
    <property type="term" value="F:nucleotide binding"/>
    <property type="evidence" value="ECO:0007669"/>
    <property type="project" value="InterPro"/>
</dbReference>